<keyword evidence="1" id="KW-0238">DNA-binding</keyword>
<dbReference type="SUPFAM" id="SSF46894">
    <property type="entry name" value="C-terminal effector domain of the bipartite response regulators"/>
    <property type="match status" value="1"/>
</dbReference>
<accession>W0AD43</accession>
<evidence type="ECO:0000313" key="4">
    <source>
        <dbReference type="Proteomes" id="UP000018851"/>
    </source>
</evidence>
<dbReference type="GO" id="GO:0003677">
    <property type="term" value="F:DNA binding"/>
    <property type="evidence" value="ECO:0007669"/>
    <property type="project" value="UniProtKB-KW"/>
</dbReference>
<evidence type="ECO:0000313" key="3">
    <source>
        <dbReference type="EMBL" id="AHE55829.1"/>
    </source>
</evidence>
<sequence>MFTENGYRVIASVNDPQQLGRGAGDANDIVVVEGTLLEGDGQGLLSDIAERMDDPRIVVTGRGFSLERIAAVMAAGAYGFVDADLTFPAFRIHIDLVASGERVIPSNLIDTLFRVADRVSDDAPQFDLNDRECEVLDGLVMGLPNKAIARRIGMSEPSVKLAVKSIFRKLEVQNRTQAALLARESGWAEVRLNGNAYQPH</sequence>
<dbReference type="Gene3D" id="3.40.50.2300">
    <property type="match status" value="1"/>
</dbReference>
<dbReference type="Pfam" id="PF00196">
    <property type="entry name" value="GerE"/>
    <property type="match status" value="1"/>
</dbReference>
<dbReference type="STRING" id="1123269.NX02_20940"/>
<dbReference type="SUPFAM" id="SSF52172">
    <property type="entry name" value="CheY-like"/>
    <property type="match status" value="1"/>
</dbReference>
<name>W0AD43_9SPHN</name>
<dbReference type="InterPro" id="IPR039420">
    <property type="entry name" value="WalR-like"/>
</dbReference>
<dbReference type="SMART" id="SM00421">
    <property type="entry name" value="HTH_LUXR"/>
    <property type="match status" value="1"/>
</dbReference>
<dbReference type="PATRIC" id="fig|1123269.5.peg.4097"/>
<dbReference type="KEGG" id="ssan:NX02_20940"/>
<dbReference type="InterPro" id="IPR016032">
    <property type="entry name" value="Sig_transdc_resp-reg_C-effctor"/>
</dbReference>
<dbReference type="PANTHER" id="PTHR43214:SF42">
    <property type="entry name" value="TRANSCRIPTIONAL REGULATORY PROTEIN DESR"/>
    <property type="match status" value="1"/>
</dbReference>
<dbReference type="PROSITE" id="PS00622">
    <property type="entry name" value="HTH_LUXR_1"/>
    <property type="match status" value="1"/>
</dbReference>
<protein>
    <recommendedName>
        <fullName evidence="2">HTH luxR-type domain-containing protein</fullName>
    </recommendedName>
</protein>
<evidence type="ECO:0000256" key="1">
    <source>
        <dbReference type="ARBA" id="ARBA00023125"/>
    </source>
</evidence>
<dbReference type="GO" id="GO:0006355">
    <property type="term" value="P:regulation of DNA-templated transcription"/>
    <property type="evidence" value="ECO:0007669"/>
    <property type="project" value="InterPro"/>
</dbReference>
<dbReference type="PRINTS" id="PR00038">
    <property type="entry name" value="HTHLUXR"/>
</dbReference>
<dbReference type="CDD" id="cd06170">
    <property type="entry name" value="LuxR_C_like"/>
    <property type="match status" value="1"/>
</dbReference>
<dbReference type="eggNOG" id="COG2197">
    <property type="taxonomic scope" value="Bacteria"/>
</dbReference>
<dbReference type="AlphaFoldDB" id="W0AD43"/>
<gene>
    <name evidence="3" type="ORF">NX02_20940</name>
</gene>
<proteinExistence type="predicted"/>
<dbReference type="PANTHER" id="PTHR43214">
    <property type="entry name" value="TWO-COMPONENT RESPONSE REGULATOR"/>
    <property type="match status" value="1"/>
</dbReference>
<dbReference type="EMBL" id="CP006644">
    <property type="protein sequence ID" value="AHE55829.1"/>
    <property type="molecule type" value="Genomic_DNA"/>
</dbReference>
<dbReference type="InterPro" id="IPR000792">
    <property type="entry name" value="Tscrpt_reg_LuxR_C"/>
</dbReference>
<feature type="domain" description="HTH luxR-type" evidence="2">
    <location>
        <begin position="121"/>
        <end position="186"/>
    </location>
</feature>
<keyword evidence="4" id="KW-1185">Reference proteome</keyword>
<dbReference type="PROSITE" id="PS50043">
    <property type="entry name" value="HTH_LUXR_2"/>
    <property type="match status" value="1"/>
</dbReference>
<dbReference type="HOGENOM" id="CLU_000445_90_8_5"/>
<organism evidence="3 4">
    <name type="scientific">Sphingomonas sanxanigenens DSM 19645 = NX02</name>
    <dbReference type="NCBI Taxonomy" id="1123269"/>
    <lineage>
        <taxon>Bacteria</taxon>
        <taxon>Pseudomonadati</taxon>
        <taxon>Pseudomonadota</taxon>
        <taxon>Alphaproteobacteria</taxon>
        <taxon>Sphingomonadales</taxon>
        <taxon>Sphingomonadaceae</taxon>
        <taxon>Sphingomonas</taxon>
    </lineage>
</organism>
<dbReference type="InterPro" id="IPR011006">
    <property type="entry name" value="CheY-like_superfamily"/>
</dbReference>
<dbReference type="Proteomes" id="UP000018851">
    <property type="component" value="Chromosome"/>
</dbReference>
<evidence type="ECO:0000259" key="2">
    <source>
        <dbReference type="PROSITE" id="PS50043"/>
    </source>
</evidence>
<reference evidence="3 4" key="1">
    <citation type="submission" date="2013-07" db="EMBL/GenBank/DDBJ databases">
        <title>Completed genome of Sphingomonas sanxanigenens NX02.</title>
        <authorList>
            <person name="Ma T."/>
            <person name="Huang H."/>
            <person name="Wu M."/>
            <person name="Li X."/>
            <person name="Li G."/>
        </authorList>
    </citation>
    <scope>NUCLEOTIDE SEQUENCE [LARGE SCALE GENOMIC DNA]</scope>
    <source>
        <strain evidence="3 4">NX02</strain>
    </source>
</reference>